<dbReference type="PANTHER" id="PTHR23115">
    <property type="entry name" value="TRANSLATION FACTOR"/>
    <property type="match status" value="1"/>
</dbReference>
<keyword evidence="3" id="KW-0342">GTP-binding</keyword>
<dbReference type="InterPro" id="IPR031157">
    <property type="entry name" value="G_TR_CS"/>
</dbReference>
<dbReference type="InterPro" id="IPR009001">
    <property type="entry name" value="Transl_elong_EF1A/Init_IF2_C"/>
</dbReference>
<dbReference type="Pfam" id="PF00009">
    <property type="entry name" value="GTP_EFTU"/>
    <property type="match status" value="1"/>
</dbReference>
<reference evidence="6" key="1">
    <citation type="submission" date="2015-07" db="EMBL/GenBank/DDBJ databases">
        <title>Adaptation to a free-living lifestyle via gene acquisitions in the diplomonad Trepomonas sp. PC1.</title>
        <authorList>
            <person name="Xu F."/>
            <person name="Jerlstrom-Hultqvist J."/>
            <person name="Kolisko M."/>
            <person name="Simpson A.G.B."/>
            <person name="Roger A.J."/>
            <person name="Svard S.G."/>
            <person name="Andersson J.O."/>
        </authorList>
    </citation>
    <scope>NUCLEOTIDE SEQUENCE</scope>
    <source>
        <strain evidence="6">PC1</strain>
    </source>
</reference>
<dbReference type="InterPro" id="IPR050100">
    <property type="entry name" value="TRAFAC_GTPase_members"/>
</dbReference>
<organism evidence="6">
    <name type="scientific">Trepomonas sp. PC1</name>
    <dbReference type="NCBI Taxonomy" id="1076344"/>
    <lineage>
        <taxon>Eukaryota</taxon>
        <taxon>Metamonada</taxon>
        <taxon>Diplomonadida</taxon>
        <taxon>Hexamitidae</taxon>
        <taxon>Hexamitinae</taxon>
        <taxon>Trepomonas</taxon>
    </lineage>
</organism>
<comment type="similarity">
    <text evidence="1">Belongs to the TRAFAC class translation factor GTPase superfamily. Classic translation factor GTPase family. EF-Tu/EF-1A subfamily.</text>
</comment>
<proteinExistence type="inferred from homology"/>
<evidence type="ECO:0000259" key="5">
    <source>
        <dbReference type="PROSITE" id="PS51722"/>
    </source>
</evidence>
<evidence type="ECO:0000256" key="1">
    <source>
        <dbReference type="ARBA" id="ARBA00007249"/>
    </source>
</evidence>
<feature type="domain" description="Tr-type G" evidence="5">
    <location>
        <begin position="79"/>
        <end position="298"/>
    </location>
</feature>
<gene>
    <name evidence="6" type="ORF">TPC1_13823</name>
</gene>
<dbReference type="GO" id="GO:0003746">
    <property type="term" value="F:translation elongation factor activity"/>
    <property type="evidence" value="ECO:0007669"/>
    <property type="project" value="UniProtKB-KW"/>
</dbReference>
<evidence type="ECO:0000256" key="3">
    <source>
        <dbReference type="ARBA" id="ARBA00023134"/>
    </source>
</evidence>
<dbReference type="EMBL" id="GDID01002843">
    <property type="protein sequence ID" value="JAP93763.1"/>
    <property type="molecule type" value="Transcribed_RNA"/>
</dbReference>
<sequence>MTYYDEFSDDIDDFDFAAEAKRKREKSKKNSVPKSVPKQQVLPDKSVIPPPKVVSNSAQKLQDELIQQVQERKIENEPQICINCITVGNVDAGKSTIFGHLVHLLSNETRSLEKLEKLSDQLNKPSFKYAYFLDTNQQERERGVTIAVNSYSMQIEDKLFVMQDCPGHQDFSDQIQKSVAEPDVGILALEAGQFQRLQKKIEEQLRMLVAFNVLKVIVVVNKMDTIGFDQQQFNAIRRSLIKLFQQVQKTFGSNIQLEIIPCAAMDEIDNNLVESSQKMLFAEATLKQSLINCKPRPKSLEKPPVISILDFSSSEGKLYFTANVLEGFIQQKDVFYIQNSLLAFQVTQIQDFQLNNLQNAVGFCRLQVQIFDKPIQGLMSSFSVDLLQKVKSGSQAALAGQFLLQTQLKMANRLRAQLVACEQLYPGQNFDAYVFNQKIDCRIRKIDAILENDKLMEGVKDFASENDVVVVDLVCDEKVVVKEGYRVVLRGQMNTVAVGVLKAWN</sequence>
<evidence type="ECO:0000313" key="6">
    <source>
        <dbReference type="EMBL" id="JAP93763.1"/>
    </source>
</evidence>
<dbReference type="PROSITE" id="PS51722">
    <property type="entry name" value="G_TR_2"/>
    <property type="match status" value="1"/>
</dbReference>
<keyword evidence="6" id="KW-0251">Elongation factor</keyword>
<dbReference type="PRINTS" id="PR00315">
    <property type="entry name" value="ELONGATNFCT"/>
</dbReference>
<keyword evidence="2" id="KW-0547">Nucleotide-binding</keyword>
<protein>
    <submittedName>
        <fullName evidence="6">Elongation factor Tu GTP binding domain-containing protein</fullName>
    </submittedName>
</protein>
<dbReference type="InterPro" id="IPR000795">
    <property type="entry name" value="T_Tr_GTP-bd_dom"/>
</dbReference>
<dbReference type="PROSITE" id="PS00301">
    <property type="entry name" value="G_TR_1"/>
    <property type="match status" value="1"/>
</dbReference>
<dbReference type="SUPFAM" id="SSF52540">
    <property type="entry name" value="P-loop containing nucleoside triphosphate hydrolases"/>
    <property type="match status" value="1"/>
</dbReference>
<feature type="region of interest" description="Disordered" evidence="4">
    <location>
        <begin position="23"/>
        <end position="49"/>
    </location>
</feature>
<keyword evidence="6" id="KW-0648">Protein biosynthesis</keyword>
<dbReference type="GO" id="GO:0005525">
    <property type="term" value="F:GTP binding"/>
    <property type="evidence" value="ECO:0007669"/>
    <property type="project" value="UniProtKB-KW"/>
</dbReference>
<dbReference type="GO" id="GO:0003924">
    <property type="term" value="F:GTPase activity"/>
    <property type="evidence" value="ECO:0007669"/>
    <property type="project" value="InterPro"/>
</dbReference>
<dbReference type="AlphaFoldDB" id="A0A146KAB2"/>
<evidence type="ECO:0000256" key="4">
    <source>
        <dbReference type="SAM" id="MobiDB-lite"/>
    </source>
</evidence>
<evidence type="ECO:0000256" key="2">
    <source>
        <dbReference type="ARBA" id="ARBA00022741"/>
    </source>
</evidence>
<dbReference type="SUPFAM" id="SSF50465">
    <property type="entry name" value="EF-Tu/eEF-1alpha/eIF2-gamma C-terminal domain"/>
    <property type="match status" value="1"/>
</dbReference>
<accession>A0A146KAB2</accession>
<dbReference type="InterPro" id="IPR027417">
    <property type="entry name" value="P-loop_NTPase"/>
</dbReference>
<dbReference type="Gene3D" id="3.40.50.300">
    <property type="entry name" value="P-loop containing nucleotide triphosphate hydrolases"/>
    <property type="match status" value="1"/>
</dbReference>
<name>A0A146KAB2_9EUKA</name>
<dbReference type="Gene3D" id="2.40.30.10">
    <property type="entry name" value="Translation factors"/>
    <property type="match status" value="1"/>
</dbReference>